<accession>A0A6D2HR63</accession>
<keyword evidence="2" id="KW-1185">Reference proteome</keyword>
<dbReference type="Proteomes" id="UP000467841">
    <property type="component" value="Unassembled WGS sequence"/>
</dbReference>
<dbReference type="EMBL" id="CACVBM020000188">
    <property type="protein sequence ID" value="CAA7015572.1"/>
    <property type="molecule type" value="Genomic_DNA"/>
</dbReference>
<proteinExistence type="predicted"/>
<protein>
    <submittedName>
        <fullName evidence="1">Uncharacterized protein</fullName>
    </submittedName>
</protein>
<evidence type="ECO:0000313" key="2">
    <source>
        <dbReference type="Proteomes" id="UP000467841"/>
    </source>
</evidence>
<dbReference type="AlphaFoldDB" id="A0A6D2HR63"/>
<sequence>MEYWMELAVHYLVAMPICGGRPLWAGGHFGLRATSLGSSTPSISRDRVVIVFRCGLWTLSWVRVLYASICGVQPSVSACGLWHGG</sequence>
<gene>
    <name evidence="1" type="ORF">MERR_LOCUS2807</name>
</gene>
<name>A0A6D2HR63_9BRAS</name>
<evidence type="ECO:0000313" key="1">
    <source>
        <dbReference type="EMBL" id="CAA7015572.1"/>
    </source>
</evidence>
<organism evidence="1 2">
    <name type="scientific">Microthlaspi erraticum</name>
    <dbReference type="NCBI Taxonomy" id="1685480"/>
    <lineage>
        <taxon>Eukaryota</taxon>
        <taxon>Viridiplantae</taxon>
        <taxon>Streptophyta</taxon>
        <taxon>Embryophyta</taxon>
        <taxon>Tracheophyta</taxon>
        <taxon>Spermatophyta</taxon>
        <taxon>Magnoliopsida</taxon>
        <taxon>eudicotyledons</taxon>
        <taxon>Gunneridae</taxon>
        <taxon>Pentapetalae</taxon>
        <taxon>rosids</taxon>
        <taxon>malvids</taxon>
        <taxon>Brassicales</taxon>
        <taxon>Brassicaceae</taxon>
        <taxon>Coluteocarpeae</taxon>
        <taxon>Microthlaspi</taxon>
    </lineage>
</organism>
<comment type="caution">
    <text evidence="1">The sequence shown here is derived from an EMBL/GenBank/DDBJ whole genome shotgun (WGS) entry which is preliminary data.</text>
</comment>
<reference evidence="1" key="1">
    <citation type="submission" date="2020-01" db="EMBL/GenBank/DDBJ databases">
        <authorList>
            <person name="Mishra B."/>
        </authorList>
    </citation>
    <scope>NUCLEOTIDE SEQUENCE [LARGE SCALE GENOMIC DNA]</scope>
</reference>